<feature type="transmembrane region" description="Helical" evidence="7">
    <location>
        <begin position="84"/>
        <end position="103"/>
    </location>
</feature>
<evidence type="ECO:0000256" key="1">
    <source>
        <dbReference type="ARBA" id="ARBA00004141"/>
    </source>
</evidence>
<evidence type="ECO:0000256" key="5">
    <source>
        <dbReference type="ARBA" id="ARBA00022989"/>
    </source>
</evidence>
<dbReference type="Proteomes" id="UP000799438">
    <property type="component" value="Unassembled WGS sequence"/>
</dbReference>
<sequence>MSTHNQVLDQLYAKYDGVIASGERVPFVYPWGAFGALLVLLYLLVPHHNSPFLRLLRYPVWALNAYISLYTIMHCRARNSAPAFGVGLISSWSILWTATIMIVHDAQNDFQRIERTEGAVSSSLKKMQNGGPKQMRGLRPVTTIKDIDYAAEQKRLGTKAGPTHRKGKFAWQHYPLHPFAERLDWVADVFCNFRGMGWNWRISGLAPPPEWVQKELAEESGAQISDKDTHLGADGTHRYHTRRECLRAALKSFVVGYLTLDLLKVIVTLDPYFWGHIDSPAPTWLPAIVRSSPVLTTIWRLSISLAAVKTALVTIFSMGPLFFVGLLGTDWIGARGEPWMYPDTYGSFRMVLDKGLAGWWGGWWHQTFRFAFAAPSKRIIATLGMNPKSMPARTLQLIIAFTLSGCLHASGSYTMVGHTNPLTGPFSFFFSQAFGIMLQTFLTGILTKTGIFQKTPKLIRQIVNFFYVHVWFYYTGPLLCDDFARGGLWLFEPVPVSPLRALGFGDADSKWWCWGMREGADWFRWHTGEHWWHSGLAT</sequence>
<feature type="domain" description="Wax synthase" evidence="8">
    <location>
        <begin position="342"/>
        <end position="430"/>
    </location>
</feature>
<dbReference type="Pfam" id="PF13813">
    <property type="entry name" value="MBOAT_2"/>
    <property type="match status" value="1"/>
</dbReference>
<dbReference type="RefSeq" id="XP_033398650.1">
    <property type="nucleotide sequence ID" value="XM_033540323.1"/>
</dbReference>
<keyword evidence="3" id="KW-0808">Transferase</keyword>
<dbReference type="PANTHER" id="PTHR31595">
    <property type="entry name" value="LONG-CHAIN-ALCOHOL O-FATTY-ACYLTRANSFERASE 3-RELATED"/>
    <property type="match status" value="1"/>
</dbReference>
<evidence type="ECO:0000256" key="6">
    <source>
        <dbReference type="ARBA" id="ARBA00023136"/>
    </source>
</evidence>
<evidence type="ECO:0000256" key="2">
    <source>
        <dbReference type="ARBA" id="ARBA00007282"/>
    </source>
</evidence>
<dbReference type="InterPro" id="IPR032805">
    <property type="entry name" value="Wax_synthase_dom"/>
</dbReference>
<feature type="transmembrane region" description="Helical" evidence="7">
    <location>
        <begin position="52"/>
        <end position="72"/>
    </location>
</feature>
<name>A0A6A6BH66_9PEZI</name>
<organism evidence="9 10">
    <name type="scientific">Aplosporella prunicola CBS 121167</name>
    <dbReference type="NCBI Taxonomy" id="1176127"/>
    <lineage>
        <taxon>Eukaryota</taxon>
        <taxon>Fungi</taxon>
        <taxon>Dikarya</taxon>
        <taxon>Ascomycota</taxon>
        <taxon>Pezizomycotina</taxon>
        <taxon>Dothideomycetes</taxon>
        <taxon>Dothideomycetes incertae sedis</taxon>
        <taxon>Botryosphaeriales</taxon>
        <taxon>Aplosporellaceae</taxon>
        <taxon>Aplosporella</taxon>
    </lineage>
</organism>
<dbReference type="GO" id="GO:0016020">
    <property type="term" value="C:membrane"/>
    <property type="evidence" value="ECO:0007669"/>
    <property type="project" value="UniProtKB-SubCell"/>
</dbReference>
<protein>
    <recommendedName>
        <fullName evidence="8">Wax synthase domain-containing protein</fullName>
    </recommendedName>
</protein>
<evidence type="ECO:0000259" key="8">
    <source>
        <dbReference type="Pfam" id="PF13813"/>
    </source>
</evidence>
<evidence type="ECO:0000313" key="10">
    <source>
        <dbReference type="Proteomes" id="UP000799438"/>
    </source>
</evidence>
<reference evidence="9" key="1">
    <citation type="journal article" date="2020" name="Stud. Mycol.">
        <title>101 Dothideomycetes genomes: a test case for predicting lifestyles and emergence of pathogens.</title>
        <authorList>
            <person name="Haridas S."/>
            <person name="Albert R."/>
            <person name="Binder M."/>
            <person name="Bloem J."/>
            <person name="Labutti K."/>
            <person name="Salamov A."/>
            <person name="Andreopoulos B."/>
            <person name="Baker S."/>
            <person name="Barry K."/>
            <person name="Bills G."/>
            <person name="Bluhm B."/>
            <person name="Cannon C."/>
            <person name="Castanera R."/>
            <person name="Culley D."/>
            <person name="Daum C."/>
            <person name="Ezra D."/>
            <person name="Gonzalez J."/>
            <person name="Henrissat B."/>
            <person name="Kuo A."/>
            <person name="Liang C."/>
            <person name="Lipzen A."/>
            <person name="Lutzoni F."/>
            <person name="Magnuson J."/>
            <person name="Mondo S."/>
            <person name="Nolan M."/>
            <person name="Ohm R."/>
            <person name="Pangilinan J."/>
            <person name="Park H.-J."/>
            <person name="Ramirez L."/>
            <person name="Alfaro M."/>
            <person name="Sun H."/>
            <person name="Tritt A."/>
            <person name="Yoshinaga Y."/>
            <person name="Zwiers L.-H."/>
            <person name="Turgeon B."/>
            <person name="Goodwin S."/>
            <person name="Spatafora J."/>
            <person name="Crous P."/>
            <person name="Grigoriev I."/>
        </authorList>
    </citation>
    <scope>NUCLEOTIDE SEQUENCE</scope>
    <source>
        <strain evidence="9">CBS 121167</strain>
    </source>
</reference>
<dbReference type="GO" id="GO:0008374">
    <property type="term" value="F:O-acyltransferase activity"/>
    <property type="evidence" value="ECO:0007669"/>
    <property type="project" value="InterPro"/>
</dbReference>
<dbReference type="InterPro" id="IPR044851">
    <property type="entry name" value="Wax_synthase"/>
</dbReference>
<feature type="transmembrane region" description="Helical" evidence="7">
    <location>
        <begin position="395"/>
        <end position="416"/>
    </location>
</feature>
<keyword evidence="10" id="KW-1185">Reference proteome</keyword>
<feature type="transmembrane region" description="Helical" evidence="7">
    <location>
        <begin position="248"/>
        <end position="267"/>
    </location>
</feature>
<feature type="transmembrane region" description="Helical" evidence="7">
    <location>
        <begin position="301"/>
        <end position="327"/>
    </location>
</feature>
<dbReference type="AlphaFoldDB" id="A0A6A6BH66"/>
<evidence type="ECO:0000313" key="9">
    <source>
        <dbReference type="EMBL" id="KAF2142938.1"/>
    </source>
</evidence>
<proteinExistence type="inferred from homology"/>
<dbReference type="GeneID" id="54297819"/>
<dbReference type="OrthoDB" id="2796277at2759"/>
<keyword evidence="5 7" id="KW-1133">Transmembrane helix</keyword>
<comment type="subcellular location">
    <subcellularLocation>
        <location evidence="1">Membrane</location>
        <topology evidence="1">Multi-pass membrane protein</topology>
    </subcellularLocation>
</comment>
<feature type="transmembrane region" description="Helical" evidence="7">
    <location>
        <begin position="428"/>
        <end position="446"/>
    </location>
</feature>
<feature type="transmembrane region" description="Helical" evidence="7">
    <location>
        <begin position="27"/>
        <end position="45"/>
    </location>
</feature>
<evidence type="ECO:0000256" key="3">
    <source>
        <dbReference type="ARBA" id="ARBA00022679"/>
    </source>
</evidence>
<dbReference type="GO" id="GO:0006629">
    <property type="term" value="P:lipid metabolic process"/>
    <property type="evidence" value="ECO:0007669"/>
    <property type="project" value="InterPro"/>
</dbReference>
<dbReference type="PANTHER" id="PTHR31595:SF67">
    <property type="entry name" value="WAX SYNTHASE DOMAIN-CONTAINING PROTEIN"/>
    <property type="match status" value="1"/>
</dbReference>
<keyword evidence="4 7" id="KW-0812">Transmembrane</keyword>
<accession>A0A6A6BH66</accession>
<keyword evidence="6 7" id="KW-0472">Membrane</keyword>
<dbReference type="EMBL" id="ML995483">
    <property type="protein sequence ID" value="KAF2142938.1"/>
    <property type="molecule type" value="Genomic_DNA"/>
</dbReference>
<comment type="similarity">
    <text evidence="2">Belongs to the wax synthase family.</text>
</comment>
<evidence type="ECO:0000256" key="4">
    <source>
        <dbReference type="ARBA" id="ARBA00022692"/>
    </source>
</evidence>
<evidence type="ECO:0000256" key="7">
    <source>
        <dbReference type="SAM" id="Phobius"/>
    </source>
</evidence>
<gene>
    <name evidence="9" type="ORF">K452DRAFT_286569</name>
</gene>